<protein>
    <submittedName>
        <fullName evidence="1">Histidine phosphatase superfamily (Branch 1)</fullName>
    </submittedName>
</protein>
<dbReference type="Proteomes" id="UP000318878">
    <property type="component" value="Unassembled WGS sequence"/>
</dbReference>
<reference evidence="1 2" key="1">
    <citation type="submission" date="2019-02" db="EMBL/GenBank/DDBJ databases">
        <title>Deep-cultivation of Planctomycetes and their phenomic and genomic characterization uncovers novel biology.</title>
        <authorList>
            <person name="Wiegand S."/>
            <person name="Jogler M."/>
            <person name="Boedeker C."/>
            <person name="Pinto D."/>
            <person name="Vollmers J."/>
            <person name="Rivas-Marin E."/>
            <person name="Kohn T."/>
            <person name="Peeters S.H."/>
            <person name="Heuer A."/>
            <person name="Rast P."/>
            <person name="Oberbeckmann S."/>
            <person name="Bunk B."/>
            <person name="Jeske O."/>
            <person name="Meyerdierks A."/>
            <person name="Storesund J.E."/>
            <person name="Kallscheuer N."/>
            <person name="Luecker S."/>
            <person name="Lage O.M."/>
            <person name="Pohl T."/>
            <person name="Merkel B.J."/>
            <person name="Hornburger P."/>
            <person name="Mueller R.-W."/>
            <person name="Bruemmer F."/>
            <person name="Labrenz M."/>
            <person name="Spormann A.M."/>
            <person name="Op Den Camp H."/>
            <person name="Overmann J."/>
            <person name="Amann R."/>
            <person name="Jetten M.S.M."/>
            <person name="Mascher T."/>
            <person name="Medema M.H."/>
            <person name="Devos D.P."/>
            <person name="Kaster A.-K."/>
            <person name="Ovreas L."/>
            <person name="Rohde M."/>
            <person name="Galperin M.Y."/>
            <person name="Jogler C."/>
        </authorList>
    </citation>
    <scope>NUCLEOTIDE SEQUENCE [LARGE SCALE GENOMIC DNA]</scope>
    <source>
        <strain evidence="1 2">Enr8</strain>
    </source>
</reference>
<dbReference type="SMART" id="SM00855">
    <property type="entry name" value="PGAM"/>
    <property type="match status" value="1"/>
</dbReference>
<evidence type="ECO:0000313" key="1">
    <source>
        <dbReference type="EMBL" id="TWT34206.1"/>
    </source>
</evidence>
<dbReference type="CDD" id="cd07040">
    <property type="entry name" value="HP"/>
    <property type="match status" value="1"/>
</dbReference>
<comment type="caution">
    <text evidence="1">The sequence shown here is derived from an EMBL/GenBank/DDBJ whole genome shotgun (WGS) entry which is preliminary data.</text>
</comment>
<dbReference type="Pfam" id="PF00300">
    <property type="entry name" value="His_Phos_1"/>
    <property type="match status" value="1"/>
</dbReference>
<dbReference type="OrthoDB" id="9781415at2"/>
<evidence type="ECO:0000313" key="2">
    <source>
        <dbReference type="Proteomes" id="UP000318878"/>
    </source>
</evidence>
<dbReference type="InterPro" id="IPR029033">
    <property type="entry name" value="His_PPase_superfam"/>
</dbReference>
<gene>
    <name evidence="1" type="ORF">Enr8_16000</name>
</gene>
<dbReference type="Gene3D" id="3.40.50.1240">
    <property type="entry name" value="Phosphoglycerate mutase-like"/>
    <property type="match status" value="1"/>
</dbReference>
<dbReference type="InterPro" id="IPR013078">
    <property type="entry name" value="His_Pase_superF_clade-1"/>
</dbReference>
<accession>A0A5C5V6Q7</accession>
<dbReference type="PANTHER" id="PTHR47623:SF1">
    <property type="entry name" value="OS09G0287300 PROTEIN"/>
    <property type="match status" value="1"/>
</dbReference>
<dbReference type="SUPFAM" id="SSF53254">
    <property type="entry name" value="Phosphoglycerate mutase-like"/>
    <property type="match status" value="1"/>
</dbReference>
<sequence length="164" mass="18225">MLPRRLIVMRHAKSAWPQGLDDRSRPLNGRGRAAAPRVAAELNSRGWTPEIVVSSDAQRTMETWELMKDHFSPTPQVVFDPSLYLSGYTEVVSLAIQMPDTCQSALFLGHNPGWELLASQLAGDSLEMATGVAVLFQTESDSWKSAFAAKEWELVSAVRPRELE</sequence>
<dbReference type="AlphaFoldDB" id="A0A5C5V6Q7"/>
<proteinExistence type="predicted"/>
<dbReference type="PANTHER" id="PTHR47623">
    <property type="entry name" value="OS09G0287300 PROTEIN"/>
    <property type="match status" value="1"/>
</dbReference>
<organism evidence="1 2">
    <name type="scientific">Blastopirellula retiformator</name>
    <dbReference type="NCBI Taxonomy" id="2527970"/>
    <lineage>
        <taxon>Bacteria</taxon>
        <taxon>Pseudomonadati</taxon>
        <taxon>Planctomycetota</taxon>
        <taxon>Planctomycetia</taxon>
        <taxon>Pirellulales</taxon>
        <taxon>Pirellulaceae</taxon>
        <taxon>Blastopirellula</taxon>
    </lineage>
</organism>
<dbReference type="EMBL" id="SJPF01000002">
    <property type="protein sequence ID" value="TWT34206.1"/>
    <property type="molecule type" value="Genomic_DNA"/>
</dbReference>
<name>A0A5C5V6Q7_9BACT</name>
<keyword evidence="2" id="KW-1185">Reference proteome</keyword>